<evidence type="ECO:0000313" key="2">
    <source>
        <dbReference type="EMBL" id="KAJ9597924.1"/>
    </source>
</evidence>
<name>A0AAD8AF20_DIPPU</name>
<gene>
    <name evidence="2" type="ORF">L9F63_011211</name>
</gene>
<dbReference type="InterPro" id="IPR003100">
    <property type="entry name" value="PAZ_dom"/>
</dbReference>
<dbReference type="PROSITE" id="PS50821">
    <property type="entry name" value="PAZ"/>
    <property type="match status" value="1"/>
</dbReference>
<organism evidence="2 3">
    <name type="scientific">Diploptera punctata</name>
    <name type="common">Pacific beetle cockroach</name>
    <dbReference type="NCBI Taxonomy" id="6984"/>
    <lineage>
        <taxon>Eukaryota</taxon>
        <taxon>Metazoa</taxon>
        <taxon>Ecdysozoa</taxon>
        <taxon>Arthropoda</taxon>
        <taxon>Hexapoda</taxon>
        <taxon>Insecta</taxon>
        <taxon>Pterygota</taxon>
        <taxon>Neoptera</taxon>
        <taxon>Polyneoptera</taxon>
        <taxon>Dictyoptera</taxon>
        <taxon>Blattodea</taxon>
        <taxon>Blaberoidea</taxon>
        <taxon>Blaberidae</taxon>
        <taxon>Diplopterinae</taxon>
        <taxon>Diploptera</taxon>
    </lineage>
</organism>
<protein>
    <recommendedName>
        <fullName evidence="1">PAZ domain-containing protein</fullName>
    </recommendedName>
</protein>
<accession>A0AAD8AF20</accession>
<dbReference type="GO" id="GO:0003723">
    <property type="term" value="F:RNA binding"/>
    <property type="evidence" value="ECO:0007669"/>
    <property type="project" value="InterPro"/>
</dbReference>
<dbReference type="Pfam" id="PF02170">
    <property type="entry name" value="PAZ"/>
    <property type="match status" value="1"/>
</dbReference>
<reference evidence="2" key="2">
    <citation type="submission" date="2023-05" db="EMBL/GenBank/DDBJ databases">
        <authorList>
            <person name="Fouks B."/>
        </authorList>
    </citation>
    <scope>NUCLEOTIDE SEQUENCE</scope>
    <source>
        <strain evidence="2">Stay&amp;Tobe</strain>
        <tissue evidence="2">Testes</tissue>
    </source>
</reference>
<evidence type="ECO:0000259" key="1">
    <source>
        <dbReference type="PROSITE" id="PS50821"/>
    </source>
</evidence>
<dbReference type="InterPro" id="IPR036085">
    <property type="entry name" value="PAZ_dom_sf"/>
</dbReference>
<feature type="domain" description="PAZ" evidence="1">
    <location>
        <begin position="24"/>
        <end position="108"/>
    </location>
</feature>
<keyword evidence="3" id="KW-1185">Reference proteome</keyword>
<dbReference type="EMBL" id="JASPKZ010001576">
    <property type="protein sequence ID" value="KAJ9597924.1"/>
    <property type="molecule type" value="Genomic_DNA"/>
</dbReference>
<dbReference type="Proteomes" id="UP001233999">
    <property type="component" value="Unassembled WGS sequence"/>
</dbReference>
<comment type="caution">
    <text evidence="2">The sequence shown here is derived from an EMBL/GenBank/DDBJ whole genome shotgun (WGS) entry which is preliminary data.</text>
</comment>
<dbReference type="SUPFAM" id="SSF101690">
    <property type="entry name" value="PAZ domain"/>
    <property type="match status" value="1"/>
</dbReference>
<dbReference type="AlphaFoldDB" id="A0AAD8AF20"/>
<sequence>MLCQHENNILMCAEITHKVMRQDAVLDLLAEWCSMVTATTRTYSSSRYRCHNVGSKNYTYCIDDVDFDTKPLSEFFKLRDGDEISFKEYFAKQYQKRINNDNQPTLVS</sequence>
<dbReference type="Gene3D" id="2.170.260.10">
    <property type="entry name" value="paz domain"/>
    <property type="match status" value="1"/>
</dbReference>
<proteinExistence type="predicted"/>
<evidence type="ECO:0000313" key="3">
    <source>
        <dbReference type="Proteomes" id="UP001233999"/>
    </source>
</evidence>
<reference evidence="2" key="1">
    <citation type="journal article" date="2023" name="IScience">
        <title>Live-bearing cockroach genome reveals convergent evolutionary mechanisms linked to viviparity in insects and beyond.</title>
        <authorList>
            <person name="Fouks B."/>
            <person name="Harrison M.C."/>
            <person name="Mikhailova A.A."/>
            <person name="Marchal E."/>
            <person name="English S."/>
            <person name="Carruthers M."/>
            <person name="Jennings E.C."/>
            <person name="Chiamaka E.L."/>
            <person name="Frigard R.A."/>
            <person name="Pippel M."/>
            <person name="Attardo G.M."/>
            <person name="Benoit J.B."/>
            <person name="Bornberg-Bauer E."/>
            <person name="Tobe S.S."/>
        </authorList>
    </citation>
    <scope>NUCLEOTIDE SEQUENCE</scope>
    <source>
        <strain evidence="2">Stay&amp;Tobe</strain>
    </source>
</reference>